<protein>
    <submittedName>
        <fullName evidence="7">LysE family translocator</fullName>
    </submittedName>
</protein>
<name>A0ABP7CN62_9MICC</name>
<feature type="transmembrane region" description="Helical" evidence="6">
    <location>
        <begin position="198"/>
        <end position="216"/>
    </location>
</feature>
<dbReference type="InterPro" id="IPR001123">
    <property type="entry name" value="LeuE-type"/>
</dbReference>
<dbReference type="Pfam" id="PF01810">
    <property type="entry name" value="LysE"/>
    <property type="match status" value="1"/>
</dbReference>
<proteinExistence type="predicted"/>
<dbReference type="EMBL" id="BAABEO010000023">
    <property type="protein sequence ID" value="GAA3693419.1"/>
    <property type="molecule type" value="Genomic_DNA"/>
</dbReference>
<keyword evidence="5 6" id="KW-0472">Membrane</keyword>
<comment type="caution">
    <text evidence="7">The sequence shown here is derived from an EMBL/GenBank/DDBJ whole genome shotgun (WGS) entry which is preliminary data.</text>
</comment>
<dbReference type="PANTHER" id="PTHR30086:SF20">
    <property type="entry name" value="ARGININE EXPORTER PROTEIN ARGO-RELATED"/>
    <property type="match status" value="1"/>
</dbReference>
<evidence type="ECO:0000313" key="7">
    <source>
        <dbReference type="EMBL" id="GAA3693419.1"/>
    </source>
</evidence>
<gene>
    <name evidence="7" type="ORF">GCM10023081_33470</name>
</gene>
<keyword evidence="3 6" id="KW-0812">Transmembrane</keyword>
<organism evidence="7 8">
    <name type="scientific">Arthrobacter ginkgonis</name>
    <dbReference type="NCBI Taxonomy" id="1630594"/>
    <lineage>
        <taxon>Bacteria</taxon>
        <taxon>Bacillati</taxon>
        <taxon>Actinomycetota</taxon>
        <taxon>Actinomycetes</taxon>
        <taxon>Micrococcales</taxon>
        <taxon>Micrococcaceae</taxon>
        <taxon>Arthrobacter</taxon>
    </lineage>
</organism>
<keyword evidence="8" id="KW-1185">Reference proteome</keyword>
<evidence type="ECO:0000256" key="6">
    <source>
        <dbReference type="SAM" id="Phobius"/>
    </source>
</evidence>
<dbReference type="PANTHER" id="PTHR30086">
    <property type="entry name" value="ARGININE EXPORTER PROTEIN ARGO"/>
    <property type="match status" value="1"/>
</dbReference>
<keyword evidence="4 6" id="KW-1133">Transmembrane helix</keyword>
<evidence type="ECO:0000256" key="3">
    <source>
        <dbReference type="ARBA" id="ARBA00022692"/>
    </source>
</evidence>
<accession>A0ABP7CN62</accession>
<reference evidence="8" key="1">
    <citation type="journal article" date="2019" name="Int. J. Syst. Evol. Microbiol.">
        <title>The Global Catalogue of Microorganisms (GCM) 10K type strain sequencing project: providing services to taxonomists for standard genome sequencing and annotation.</title>
        <authorList>
            <consortium name="The Broad Institute Genomics Platform"/>
            <consortium name="The Broad Institute Genome Sequencing Center for Infectious Disease"/>
            <person name="Wu L."/>
            <person name="Ma J."/>
        </authorList>
    </citation>
    <scope>NUCLEOTIDE SEQUENCE [LARGE SCALE GENOMIC DNA]</scope>
    <source>
        <strain evidence="8">JCM 30742</strain>
    </source>
</reference>
<comment type="subcellular location">
    <subcellularLocation>
        <location evidence="1">Cell membrane</location>
        <topology evidence="1">Multi-pass membrane protein</topology>
    </subcellularLocation>
</comment>
<evidence type="ECO:0000256" key="1">
    <source>
        <dbReference type="ARBA" id="ARBA00004651"/>
    </source>
</evidence>
<feature type="transmembrane region" description="Helical" evidence="6">
    <location>
        <begin position="44"/>
        <end position="67"/>
    </location>
</feature>
<feature type="transmembrane region" description="Helical" evidence="6">
    <location>
        <begin position="74"/>
        <end position="94"/>
    </location>
</feature>
<dbReference type="PIRSF" id="PIRSF006324">
    <property type="entry name" value="LeuE"/>
    <property type="match status" value="1"/>
</dbReference>
<evidence type="ECO:0000256" key="4">
    <source>
        <dbReference type="ARBA" id="ARBA00022989"/>
    </source>
</evidence>
<keyword evidence="2" id="KW-1003">Cell membrane</keyword>
<sequence length="219" mass="22289">MVPMAPASLLAFAGLSAVLALTPGPDTFLVLRHSLANARTGYAAALGCILGTVLWSALVGLGVAALLQQSAEIYHWLKVAGGLYLFYLGASTFLKGRRTAGAAPGTGAPDRKAAASGLRGPFAAGTLSSSLNPKVGLFFLALMPQFIPAGSNTLLSALGLGAIFGAIGMAYFVVLVTVASKAMAWLKRPAVNEWLERVSSGILAALGLGVVASAFAESR</sequence>
<evidence type="ECO:0000313" key="8">
    <source>
        <dbReference type="Proteomes" id="UP001500752"/>
    </source>
</evidence>
<evidence type="ECO:0000256" key="2">
    <source>
        <dbReference type="ARBA" id="ARBA00022475"/>
    </source>
</evidence>
<evidence type="ECO:0000256" key="5">
    <source>
        <dbReference type="ARBA" id="ARBA00023136"/>
    </source>
</evidence>
<feature type="transmembrane region" description="Helical" evidence="6">
    <location>
        <begin position="154"/>
        <end position="178"/>
    </location>
</feature>
<dbReference type="Proteomes" id="UP001500752">
    <property type="component" value="Unassembled WGS sequence"/>
</dbReference>